<dbReference type="HOGENOM" id="CLU_045366_0_0_7"/>
<sequence>MYKKFFNIYLNIITTHHLHFFLYFFLLTLLECITYTTSHAASIEPGIRLESLCIENNQTKLDLAIWYPTLQKPIQINYGDWNIIASHGAKPYPGKYPAIILSHDSAGSRFSLHELATTLTQKGYIVVSVTHQGDNADDMSLMFTIKQITGRVHQLNIIIDFLMNDQELFDILDTQKIGIIGIGTGGTAALLLGGAKLDPSAWWDYCNNIILPSSSIIVNDAYCSSWVKPKMNILAQQIDPQETYNNPRITAIVVVAPGFGMFFSKESLASLSRPILLVEATKDYINPPKYHSQYIEKQLSTYYEMIVLSEASTATLISPCSESLEQVLPEMCSKELDVTKQLIQKEIANTSAAFFTRCFSLFKK</sequence>
<dbReference type="EMBL" id="AM180252">
    <property type="protein sequence ID" value="CAJ54999.1"/>
    <property type="molecule type" value="Genomic_DNA"/>
</dbReference>
<organism evidence="2 3">
    <name type="scientific">Lawsonia intracellularis (strain PHE/MN1-00)</name>
    <dbReference type="NCBI Taxonomy" id="363253"/>
    <lineage>
        <taxon>Bacteria</taxon>
        <taxon>Pseudomonadati</taxon>
        <taxon>Thermodesulfobacteriota</taxon>
        <taxon>Desulfovibrionia</taxon>
        <taxon>Desulfovibrionales</taxon>
        <taxon>Desulfovibrionaceae</taxon>
        <taxon>Lawsonia</taxon>
    </lineage>
</organism>
<evidence type="ECO:0000259" key="1">
    <source>
        <dbReference type="Pfam" id="PF01738"/>
    </source>
</evidence>
<dbReference type="InterPro" id="IPR029058">
    <property type="entry name" value="AB_hydrolase_fold"/>
</dbReference>
<evidence type="ECO:0000313" key="3">
    <source>
        <dbReference type="Proteomes" id="UP000002430"/>
    </source>
</evidence>
<dbReference type="eggNOG" id="COG4188">
    <property type="taxonomic scope" value="Bacteria"/>
</dbReference>
<feature type="domain" description="Dienelactone hydrolase" evidence="1">
    <location>
        <begin position="90"/>
        <end position="193"/>
    </location>
</feature>
<dbReference type="STRING" id="363253.LI0945"/>
<dbReference type="Gene3D" id="3.40.50.1820">
    <property type="entry name" value="alpha/beta hydrolase"/>
    <property type="match status" value="1"/>
</dbReference>
<dbReference type="AlphaFoldDB" id="Q1MPS8"/>
<dbReference type="Pfam" id="PF01738">
    <property type="entry name" value="DLH"/>
    <property type="match status" value="1"/>
</dbReference>
<dbReference type="GO" id="GO:0016787">
    <property type="term" value="F:hydrolase activity"/>
    <property type="evidence" value="ECO:0007669"/>
    <property type="project" value="UniProtKB-KW"/>
</dbReference>
<reference evidence="2 3" key="1">
    <citation type="submission" date="2005-11" db="EMBL/GenBank/DDBJ databases">
        <title>The complete genome sequence of Lawsonia intracellularis: the causative agent of proliferative enteropathy.</title>
        <authorList>
            <person name="Kaur K."/>
            <person name="Zhang Q."/>
            <person name="Beckler D."/>
            <person name="Munir S."/>
            <person name="Li L."/>
            <person name="Kinsley K."/>
            <person name="Herron L."/>
            <person name="Peterson A."/>
            <person name="May B."/>
            <person name="Singh S."/>
            <person name="Gebhart C."/>
            <person name="Kapur V."/>
        </authorList>
    </citation>
    <scope>NUCLEOTIDE SEQUENCE [LARGE SCALE GENOMIC DNA]</scope>
    <source>
        <strain evidence="2 3">PHE/MN1-00</strain>
    </source>
</reference>
<evidence type="ECO:0000313" key="2">
    <source>
        <dbReference type="EMBL" id="CAJ54999.1"/>
    </source>
</evidence>
<dbReference type="InterPro" id="IPR002925">
    <property type="entry name" value="Dienelactn_hydro"/>
</dbReference>
<dbReference type="PIRSF" id="PIRSF031982">
    <property type="entry name" value="UCP031982_abhydr"/>
    <property type="match status" value="1"/>
</dbReference>
<dbReference type="KEGG" id="lip:LI0945"/>
<accession>Q1MPS8</accession>
<gene>
    <name evidence="2" type="ordered locus">LI0945</name>
</gene>
<dbReference type="InterPro" id="IPR016986">
    <property type="entry name" value="UCP031982_abhydr"/>
</dbReference>
<dbReference type="SUPFAM" id="SSF53474">
    <property type="entry name" value="alpha/beta-Hydrolases"/>
    <property type="match status" value="1"/>
</dbReference>
<name>Q1MPS8_LAWIP</name>
<dbReference type="Proteomes" id="UP000002430">
    <property type="component" value="Chromosome"/>
</dbReference>
<protein>
    <submittedName>
        <fullName evidence="2">Predicted dienelactone hydrolase</fullName>
    </submittedName>
</protein>
<dbReference type="OrthoDB" id="192696at2"/>
<keyword evidence="3" id="KW-1185">Reference proteome</keyword>
<keyword evidence="2" id="KW-0378">Hydrolase</keyword>
<proteinExistence type="predicted"/>
<dbReference type="RefSeq" id="WP_011527028.1">
    <property type="nucleotide sequence ID" value="NC_008011.1"/>
</dbReference>